<organism evidence="3 4">
    <name type="scientific">Sinorhizobium sojae CCBAU 05684</name>
    <dbReference type="NCBI Taxonomy" id="716928"/>
    <lineage>
        <taxon>Bacteria</taxon>
        <taxon>Pseudomonadati</taxon>
        <taxon>Pseudomonadota</taxon>
        <taxon>Alphaproteobacteria</taxon>
        <taxon>Hyphomicrobiales</taxon>
        <taxon>Rhizobiaceae</taxon>
        <taxon>Sinorhizobium/Ensifer group</taxon>
        <taxon>Sinorhizobium</taxon>
    </lineage>
</organism>
<protein>
    <recommendedName>
        <fullName evidence="1">DNA ligase (ATP)</fullName>
        <ecNumber evidence="1">6.5.1.1</ecNumber>
    </recommendedName>
</protein>
<sequence length="374" mass="40357">MPSFIAVACHTPFSSSFSPLTSVYPASSIRSCAWASVKLFAPSTGAVGFCESGVATAGVSPSAEGVVCANDAVATAPISAAAKIIVFFIICLSRKIWVDPALETPRSANSSSGIIEMRVCHGVDCVRLRYRGLWHYRRRYKMGRLPAGRSHRTGKGTDNSRGGYDWTVRFASIAAEAGQLGYERLILDGEAVMLDDQGRSDLGTLQRALGTRPSLHGLSYVGGCGTGCTYLESAKLRELLDQIVTDRPAVSLRRKAAVFTQPLLVAEVEYRAWTDEGKLRHPYSRGSGSGRKMRRAELAAVAGDRTECSPLSTTGKCLTRPVFRPLWGYCCLGMTPLFTSHASKVSGHPSLAHFPRYEKPGPVRPLPLSPSSVR</sequence>
<evidence type="ECO:0000313" key="4">
    <source>
        <dbReference type="Proteomes" id="UP000217211"/>
    </source>
</evidence>
<feature type="domain" description="DNA ligase ATP-dependent C-terminal" evidence="2">
    <location>
        <begin position="216"/>
        <end position="285"/>
    </location>
</feature>
<dbReference type="GO" id="GO:0006281">
    <property type="term" value="P:DNA repair"/>
    <property type="evidence" value="ECO:0007669"/>
    <property type="project" value="InterPro"/>
</dbReference>
<dbReference type="InterPro" id="IPR012309">
    <property type="entry name" value="DNA_ligase_ATP-dep_C"/>
</dbReference>
<dbReference type="KEGG" id="esj:SJ05684_c13960"/>
<keyword evidence="3" id="KW-0436">Ligase</keyword>
<evidence type="ECO:0000259" key="2">
    <source>
        <dbReference type="Pfam" id="PF04679"/>
    </source>
</evidence>
<dbReference type="EC" id="6.5.1.1" evidence="1"/>
<dbReference type="SUPFAM" id="SSF56091">
    <property type="entry name" value="DNA ligase/mRNA capping enzyme, catalytic domain"/>
    <property type="match status" value="1"/>
</dbReference>
<keyword evidence="4" id="KW-1185">Reference proteome</keyword>
<dbReference type="Proteomes" id="UP000217211">
    <property type="component" value="Chromosome"/>
</dbReference>
<dbReference type="Gene3D" id="2.40.50.140">
    <property type="entry name" value="Nucleic acid-binding proteins"/>
    <property type="match status" value="1"/>
</dbReference>
<dbReference type="InterPro" id="IPR012340">
    <property type="entry name" value="NA-bd_OB-fold"/>
</dbReference>
<dbReference type="AlphaFoldDB" id="A0A249PAC6"/>
<evidence type="ECO:0000256" key="1">
    <source>
        <dbReference type="ARBA" id="ARBA00012727"/>
    </source>
</evidence>
<evidence type="ECO:0000313" key="3">
    <source>
        <dbReference type="EMBL" id="ASY62851.1"/>
    </source>
</evidence>
<dbReference type="GO" id="GO:0006310">
    <property type="term" value="P:DNA recombination"/>
    <property type="evidence" value="ECO:0007669"/>
    <property type="project" value="InterPro"/>
</dbReference>
<proteinExistence type="predicted"/>
<dbReference type="SUPFAM" id="SSF50249">
    <property type="entry name" value="Nucleic acid-binding proteins"/>
    <property type="match status" value="1"/>
</dbReference>
<dbReference type="Pfam" id="PF04679">
    <property type="entry name" value="DNA_ligase_A_C"/>
    <property type="match status" value="1"/>
</dbReference>
<dbReference type="EMBL" id="CP023067">
    <property type="protein sequence ID" value="ASY62851.1"/>
    <property type="molecule type" value="Genomic_DNA"/>
</dbReference>
<gene>
    <name evidence="3" type="ORF">SJ05684_c13960</name>
</gene>
<reference evidence="3 4" key="1">
    <citation type="submission" date="2017-08" db="EMBL/GenBank/DDBJ databases">
        <title>Multipartite genome sequences of Sinorhizobium species nodulating soybeans.</title>
        <authorList>
            <person name="Tian C.F."/>
        </authorList>
    </citation>
    <scope>NUCLEOTIDE SEQUENCE [LARGE SCALE GENOMIC DNA]</scope>
    <source>
        <strain evidence="3 4">CCBAU 05684</strain>
    </source>
</reference>
<name>A0A249PAC6_9HYPH</name>
<dbReference type="GO" id="GO:0003910">
    <property type="term" value="F:DNA ligase (ATP) activity"/>
    <property type="evidence" value="ECO:0007669"/>
    <property type="project" value="UniProtKB-EC"/>
</dbReference>
<accession>A0A249PAC6</accession>